<keyword evidence="10" id="KW-1185">Reference proteome</keyword>
<keyword evidence="3" id="KW-0813">Transport</keyword>
<dbReference type="InterPro" id="IPR002781">
    <property type="entry name" value="TM_pro_TauE-like"/>
</dbReference>
<gene>
    <name evidence="9" type="ORF">KDB89_00065</name>
</gene>
<feature type="transmembrane region" description="Helical" evidence="8">
    <location>
        <begin position="135"/>
        <end position="161"/>
    </location>
</feature>
<dbReference type="EMBL" id="CP079216">
    <property type="protein sequence ID" value="QXT62927.1"/>
    <property type="molecule type" value="Genomic_DNA"/>
</dbReference>
<dbReference type="Pfam" id="PF01925">
    <property type="entry name" value="TauE"/>
    <property type="match status" value="1"/>
</dbReference>
<keyword evidence="7 8" id="KW-0472">Membrane</keyword>
<feature type="transmembrane region" description="Helical" evidence="8">
    <location>
        <begin position="227"/>
        <end position="245"/>
    </location>
</feature>
<sequence>MEWIVLGVAALIVGIAKTSFGGLGSLAVALFALAMPTKESTAAALILLITGDVVAVLRYRKAADWRLLRALLPAVIPGLLLGAWFLSLVDDLVLKRSIGWLLLAFVLIQLGWQLLTARRAAAEATDGVPHRALSIGAGVAAGFTTMSANAAGPVMALYLQLAKVEKLRFLGTGAWYFFIINLTKVPLSASLGLFTPSVLTTAAALVPVVVVGTFIGMLIIGRIPQRAFDIITLLASVVAAGALLVL</sequence>
<feature type="transmembrane region" description="Helical" evidence="8">
    <location>
        <begin position="6"/>
        <end position="34"/>
    </location>
</feature>
<name>A0ABX8SKG8_9ACTN</name>
<comment type="similarity">
    <text evidence="2 8">Belongs to the 4-toluene sulfonate uptake permease (TSUP) (TC 2.A.102) family.</text>
</comment>
<feature type="transmembrane region" description="Helical" evidence="8">
    <location>
        <begin position="98"/>
        <end position="115"/>
    </location>
</feature>
<feature type="transmembrane region" description="Helical" evidence="8">
    <location>
        <begin position="200"/>
        <end position="220"/>
    </location>
</feature>
<accession>A0ABX8SKG8</accession>
<evidence type="ECO:0000313" key="10">
    <source>
        <dbReference type="Proteomes" id="UP000824504"/>
    </source>
</evidence>
<dbReference type="RefSeq" id="WP_219082262.1">
    <property type="nucleotide sequence ID" value="NZ_CP079216.1"/>
</dbReference>
<feature type="transmembrane region" description="Helical" evidence="8">
    <location>
        <begin position="41"/>
        <end position="59"/>
    </location>
</feature>
<protein>
    <recommendedName>
        <fullName evidence="8">Probable membrane transporter protein</fullName>
    </recommendedName>
</protein>
<keyword evidence="4 8" id="KW-1003">Cell membrane</keyword>
<evidence type="ECO:0000256" key="5">
    <source>
        <dbReference type="ARBA" id="ARBA00022692"/>
    </source>
</evidence>
<evidence type="ECO:0000313" key="9">
    <source>
        <dbReference type="EMBL" id="QXT62927.1"/>
    </source>
</evidence>
<evidence type="ECO:0000256" key="4">
    <source>
        <dbReference type="ARBA" id="ARBA00022475"/>
    </source>
</evidence>
<keyword evidence="5 8" id="KW-0812">Transmembrane</keyword>
<dbReference type="Proteomes" id="UP000824504">
    <property type="component" value="Chromosome"/>
</dbReference>
<evidence type="ECO:0000256" key="3">
    <source>
        <dbReference type="ARBA" id="ARBA00022448"/>
    </source>
</evidence>
<evidence type="ECO:0000256" key="6">
    <source>
        <dbReference type="ARBA" id="ARBA00022989"/>
    </source>
</evidence>
<dbReference type="InterPro" id="IPR052017">
    <property type="entry name" value="TSUP"/>
</dbReference>
<evidence type="ECO:0000256" key="2">
    <source>
        <dbReference type="ARBA" id="ARBA00009142"/>
    </source>
</evidence>
<evidence type="ECO:0000256" key="7">
    <source>
        <dbReference type="ARBA" id="ARBA00023136"/>
    </source>
</evidence>
<organism evidence="9 10">
    <name type="scientific">Tessaracoccus palaemonis</name>
    <dbReference type="NCBI Taxonomy" id="2829499"/>
    <lineage>
        <taxon>Bacteria</taxon>
        <taxon>Bacillati</taxon>
        <taxon>Actinomycetota</taxon>
        <taxon>Actinomycetes</taxon>
        <taxon>Propionibacteriales</taxon>
        <taxon>Propionibacteriaceae</taxon>
        <taxon>Tessaracoccus</taxon>
    </lineage>
</organism>
<evidence type="ECO:0000256" key="8">
    <source>
        <dbReference type="RuleBase" id="RU363041"/>
    </source>
</evidence>
<feature type="transmembrane region" description="Helical" evidence="8">
    <location>
        <begin position="65"/>
        <end position="86"/>
    </location>
</feature>
<proteinExistence type="inferred from homology"/>
<keyword evidence="6 8" id="KW-1133">Transmembrane helix</keyword>
<dbReference type="PANTHER" id="PTHR30269:SF23">
    <property type="entry name" value="MEMBRANE TRANSPORTER PROTEIN YDHB-RELATED"/>
    <property type="match status" value="1"/>
</dbReference>
<feature type="transmembrane region" description="Helical" evidence="8">
    <location>
        <begin position="173"/>
        <end position="194"/>
    </location>
</feature>
<evidence type="ECO:0000256" key="1">
    <source>
        <dbReference type="ARBA" id="ARBA00004651"/>
    </source>
</evidence>
<dbReference type="PANTHER" id="PTHR30269">
    <property type="entry name" value="TRANSMEMBRANE PROTEIN YFCA"/>
    <property type="match status" value="1"/>
</dbReference>
<reference evidence="9 10" key="1">
    <citation type="submission" date="2021-07" db="EMBL/GenBank/DDBJ databases">
        <title>complete genome sequencing of Tessaracoccus sp.J1M15.</title>
        <authorList>
            <person name="Bae J.-W."/>
            <person name="Kim D.-y."/>
        </authorList>
    </citation>
    <scope>NUCLEOTIDE SEQUENCE [LARGE SCALE GENOMIC DNA]</scope>
    <source>
        <strain evidence="9 10">J1M15</strain>
    </source>
</reference>
<comment type="subcellular location">
    <subcellularLocation>
        <location evidence="1 8">Cell membrane</location>
        <topology evidence="1 8">Multi-pass membrane protein</topology>
    </subcellularLocation>
</comment>